<dbReference type="InterPro" id="IPR000073">
    <property type="entry name" value="AB_hydrolase_1"/>
</dbReference>
<evidence type="ECO:0000313" key="4">
    <source>
        <dbReference type="Proteomes" id="UP001229244"/>
    </source>
</evidence>
<accession>A0AAE3VQI7</accession>
<dbReference type="Pfam" id="PF12697">
    <property type="entry name" value="Abhydrolase_6"/>
    <property type="match status" value="1"/>
</dbReference>
<dbReference type="EMBL" id="JAUSUL010000002">
    <property type="protein sequence ID" value="MDQ0316321.1"/>
    <property type="molecule type" value="Genomic_DNA"/>
</dbReference>
<keyword evidence="4" id="KW-1185">Reference proteome</keyword>
<evidence type="ECO:0000313" key="3">
    <source>
        <dbReference type="EMBL" id="MDQ0316321.1"/>
    </source>
</evidence>
<gene>
    <name evidence="3" type="ORF">J2S73_002778</name>
</gene>
<feature type="transmembrane region" description="Helical" evidence="1">
    <location>
        <begin position="45"/>
        <end position="64"/>
    </location>
</feature>
<dbReference type="Gene3D" id="3.40.50.1820">
    <property type="entry name" value="alpha/beta hydrolase"/>
    <property type="match status" value="1"/>
</dbReference>
<sequence length="367" mass="39273">MSALMEWFGPVTVMQRAVIGIAAILLVLALLVGLTALLIGLRRALVAWLVLLVGGGGLLAFLPVSTDGLVSDPDPTSTYEAGVARFEAETADPPQLLNPLCEPKLHGHGERTDKVFVLVHGVSSCPQAYVDFAPILFERGHNVLVLRMPQNGYADRATDALRLMTAEQLAEFGDSAVDMATGLGEEVVFVGISAGGTIAGWVAQNRADVDRAVLLAPFFGLHGFGPDINRMLMRAMLLIPDVSIWKDPVARENAENVMPHAYKRQSTTATGQIMRLGYATWHQARETKAAASQIVVVTNEADTAVSNSTTDAVAETWQESGVPLVSYVFDASHGLGHELIDPMEPGADPDLTYPIILSLAETGRLPD</sequence>
<keyword evidence="1" id="KW-1133">Transmembrane helix</keyword>
<dbReference type="SUPFAM" id="SSF53474">
    <property type="entry name" value="alpha/beta-Hydrolases"/>
    <property type="match status" value="1"/>
</dbReference>
<proteinExistence type="predicted"/>
<keyword evidence="3" id="KW-0378">Hydrolase</keyword>
<protein>
    <submittedName>
        <fullName evidence="3">Alpha-beta hydrolase superfamily lysophospholipase</fullName>
    </submittedName>
</protein>
<feature type="domain" description="AB hydrolase-1" evidence="2">
    <location>
        <begin position="116"/>
        <end position="337"/>
    </location>
</feature>
<reference evidence="3" key="1">
    <citation type="submission" date="2023-07" db="EMBL/GenBank/DDBJ databases">
        <title>Genomic Encyclopedia of Type Strains, Phase IV (KMG-IV): sequencing the most valuable type-strain genomes for metagenomic binning, comparative biology and taxonomic classification.</title>
        <authorList>
            <person name="Goeker M."/>
        </authorList>
    </citation>
    <scope>NUCLEOTIDE SEQUENCE</scope>
    <source>
        <strain evidence="3">DSM 21202</strain>
    </source>
</reference>
<evidence type="ECO:0000256" key="1">
    <source>
        <dbReference type="SAM" id="Phobius"/>
    </source>
</evidence>
<feature type="transmembrane region" description="Helical" evidence="1">
    <location>
        <begin position="17"/>
        <end position="38"/>
    </location>
</feature>
<keyword evidence="1" id="KW-0812">Transmembrane</keyword>
<keyword evidence="1" id="KW-0472">Membrane</keyword>
<dbReference type="AlphaFoldDB" id="A0AAE3VQI7"/>
<dbReference type="GO" id="GO:0016787">
    <property type="term" value="F:hydrolase activity"/>
    <property type="evidence" value="ECO:0007669"/>
    <property type="project" value="UniProtKB-KW"/>
</dbReference>
<dbReference type="Proteomes" id="UP001229244">
    <property type="component" value="Unassembled WGS sequence"/>
</dbReference>
<evidence type="ECO:0000259" key="2">
    <source>
        <dbReference type="Pfam" id="PF12697"/>
    </source>
</evidence>
<dbReference type="RefSeq" id="WP_306886146.1">
    <property type="nucleotide sequence ID" value="NZ_JAUSUL010000002.1"/>
</dbReference>
<organism evidence="3 4">
    <name type="scientific">Amorphus orientalis</name>
    <dbReference type="NCBI Taxonomy" id="649198"/>
    <lineage>
        <taxon>Bacteria</taxon>
        <taxon>Pseudomonadati</taxon>
        <taxon>Pseudomonadota</taxon>
        <taxon>Alphaproteobacteria</taxon>
        <taxon>Hyphomicrobiales</taxon>
        <taxon>Amorphaceae</taxon>
        <taxon>Amorphus</taxon>
    </lineage>
</organism>
<name>A0AAE3VQI7_9HYPH</name>
<dbReference type="InterPro" id="IPR029058">
    <property type="entry name" value="AB_hydrolase_fold"/>
</dbReference>
<comment type="caution">
    <text evidence="3">The sequence shown here is derived from an EMBL/GenBank/DDBJ whole genome shotgun (WGS) entry which is preliminary data.</text>
</comment>